<comment type="caution">
    <text evidence="4">The sequence shown here is derived from an EMBL/GenBank/DDBJ whole genome shotgun (WGS) entry which is preliminary data.</text>
</comment>
<feature type="domain" description="D-isomer specific 2-hydroxyacid dehydrogenase NAD-binding" evidence="3">
    <location>
        <begin position="138"/>
        <end position="328"/>
    </location>
</feature>
<reference evidence="4" key="1">
    <citation type="journal article" date="2020" name="Biotechnol. Biofuels">
        <title>New insights from the biogas microbiome by comprehensive genome-resolved metagenomics of nearly 1600 species originating from multiple anaerobic digesters.</title>
        <authorList>
            <person name="Campanaro S."/>
            <person name="Treu L."/>
            <person name="Rodriguez-R L.M."/>
            <person name="Kovalovszki A."/>
            <person name="Ziels R.M."/>
            <person name="Maus I."/>
            <person name="Zhu X."/>
            <person name="Kougias P.G."/>
            <person name="Basile A."/>
            <person name="Luo G."/>
            <person name="Schluter A."/>
            <person name="Konstantinidis K.T."/>
            <person name="Angelidaki I."/>
        </authorList>
    </citation>
    <scope>NUCLEOTIDE SEQUENCE</scope>
    <source>
        <strain evidence="4">AS06rmzACSIP_7</strain>
    </source>
</reference>
<dbReference type="PANTHER" id="PTHR43026:SF1">
    <property type="entry name" value="2-HYDROXYACID DEHYDROGENASE HOMOLOG 1-RELATED"/>
    <property type="match status" value="1"/>
</dbReference>
<dbReference type="GO" id="GO:0008720">
    <property type="term" value="F:D-lactate dehydrogenase (NAD+) activity"/>
    <property type="evidence" value="ECO:0007669"/>
    <property type="project" value="TreeGrafter"/>
</dbReference>
<dbReference type="InterPro" id="IPR036291">
    <property type="entry name" value="NAD(P)-bd_dom_sf"/>
</dbReference>
<sequence>MKDRTNSPAITNKYDIIHFEALGPEAKHLEEQILSAKEQKKLPEHHTYLITADNVQVFVKENPDIPLPDVITTKTHSVLPESYLAEGRKSIVTRSAGYDHFEHLADKANIASLREYCVNAVAQTAMKFLYATAGLFNHYAKNMETFERKNSDAFMELDKGRTLTVFGVGKIGKRIYELAEANGLTVQGVDIRQEELQKLYSGAVRFVSKEEAIASSDIIINAMNLTKNRESRFYNVGYFSREYLSKAKDGVIFINVTRGEIAPESALLDLYSSGKITGIGLDVFANESEFARLLLGEPATGADLVAAHTMVKKSLERSANIYVQPHQGFNSDIAANTKAVEAIKHVVSWYRNEGRCFDEQLPYY</sequence>
<evidence type="ECO:0000313" key="4">
    <source>
        <dbReference type="EMBL" id="NLW35425.1"/>
    </source>
</evidence>
<organism evidence="4 5">
    <name type="scientific">Syntrophorhabdus aromaticivorans</name>
    <dbReference type="NCBI Taxonomy" id="328301"/>
    <lineage>
        <taxon>Bacteria</taxon>
        <taxon>Pseudomonadati</taxon>
        <taxon>Thermodesulfobacteriota</taxon>
        <taxon>Syntrophorhabdia</taxon>
        <taxon>Syntrophorhabdales</taxon>
        <taxon>Syntrophorhabdaceae</taxon>
        <taxon>Syntrophorhabdus</taxon>
    </lineage>
</organism>
<evidence type="ECO:0000256" key="2">
    <source>
        <dbReference type="ARBA" id="ARBA00023027"/>
    </source>
</evidence>
<dbReference type="InterPro" id="IPR058205">
    <property type="entry name" value="D-LDH-like"/>
</dbReference>
<evidence type="ECO:0000313" key="5">
    <source>
        <dbReference type="Proteomes" id="UP000777265"/>
    </source>
</evidence>
<evidence type="ECO:0000259" key="3">
    <source>
        <dbReference type="Pfam" id="PF02826"/>
    </source>
</evidence>
<dbReference type="PANTHER" id="PTHR43026">
    <property type="entry name" value="2-HYDROXYACID DEHYDROGENASE HOMOLOG 1-RELATED"/>
    <property type="match status" value="1"/>
</dbReference>
<gene>
    <name evidence="4" type="ORF">GXY80_08090</name>
</gene>
<dbReference type="SUPFAM" id="SSF51735">
    <property type="entry name" value="NAD(P)-binding Rossmann-fold domains"/>
    <property type="match status" value="1"/>
</dbReference>
<comment type="similarity">
    <text evidence="1">Belongs to the D-isomer specific 2-hydroxyacid dehydrogenase family.</text>
</comment>
<dbReference type="EMBL" id="JAAYEE010000131">
    <property type="protein sequence ID" value="NLW35425.1"/>
    <property type="molecule type" value="Genomic_DNA"/>
</dbReference>
<dbReference type="Pfam" id="PF02826">
    <property type="entry name" value="2-Hacid_dh_C"/>
    <property type="match status" value="1"/>
</dbReference>
<dbReference type="GO" id="GO:0051287">
    <property type="term" value="F:NAD binding"/>
    <property type="evidence" value="ECO:0007669"/>
    <property type="project" value="InterPro"/>
</dbReference>
<name>A0A971M3W2_9BACT</name>
<dbReference type="Gene3D" id="3.40.50.720">
    <property type="entry name" value="NAD(P)-binding Rossmann-like Domain"/>
    <property type="match status" value="2"/>
</dbReference>
<keyword evidence="2" id="KW-0520">NAD</keyword>
<dbReference type="AlphaFoldDB" id="A0A971M3W2"/>
<dbReference type="Proteomes" id="UP000777265">
    <property type="component" value="Unassembled WGS sequence"/>
</dbReference>
<evidence type="ECO:0000256" key="1">
    <source>
        <dbReference type="ARBA" id="ARBA00005854"/>
    </source>
</evidence>
<proteinExistence type="inferred from homology"/>
<protein>
    <submittedName>
        <fullName evidence="4">Hydroxyacid dehydrogenase</fullName>
    </submittedName>
</protein>
<dbReference type="InterPro" id="IPR006140">
    <property type="entry name" value="D-isomer_DH_NAD-bd"/>
</dbReference>
<accession>A0A971M3W2</accession>
<reference evidence="4" key="2">
    <citation type="submission" date="2020-01" db="EMBL/GenBank/DDBJ databases">
        <authorList>
            <person name="Campanaro S."/>
        </authorList>
    </citation>
    <scope>NUCLEOTIDE SEQUENCE</scope>
    <source>
        <strain evidence="4">AS06rmzACSIP_7</strain>
    </source>
</reference>